<dbReference type="RefSeq" id="WP_098464070.1">
    <property type="nucleotide sequence ID" value="NZ_PDJJ01000001.1"/>
</dbReference>
<evidence type="ECO:0000313" key="3">
    <source>
        <dbReference type="Proteomes" id="UP000224130"/>
    </source>
</evidence>
<accession>A0A2A9EYD3</accession>
<evidence type="ECO:0000256" key="1">
    <source>
        <dbReference type="SAM" id="MobiDB-lite"/>
    </source>
</evidence>
<name>A0A2A9EYD3_9MICO</name>
<sequence length="866" mass="93142">MTYGQSAAALRDALGRLLATQRVRAALDGRDPRRELAGRLFTDGYSWNEIQQALGIGRELLREYHAAFRDDGRLGTGPRRTASDALLDGGFDIRPFASREQERQRTMRGAIALLLERGYDHQQIASAVATTVHTVLRYRRLLEADGWTPAVVTAASALAEAELEVPDRATTPRGPDRSAAYRRLIGFLRGRGHEQQEIADTLGLNVGTVRTYQRRLEASGWTPDPRPDPAAVLASHGLDVDATGLADETREMVTFLTERGYTQEEMAAALGLDRSSVAYHQSVLSDGRHLSPRDSGPDVPIEQAIADLAIEIPDRATPEQRIATAELVMRYRTEVIAYLADVVEQAVEVRYASAAIAAADPTYRLRVALLELRDSDGARATAADLGTPQPIRAVELWRQAATAAMAGSERDLPTHLTRDQRVAALTDTVAALRALVALDERYAAARGWHRLPTAVGPKGDKWALHAVVLDATTWAKGNPAADFSIDRLGGSQTPELQPGPHPATLGAVAGALSQAADHLAGEPEPVKARVMRWLVDAQRRIAGFARHHALTLGLNEVAEIHAERYRRYVDIDAALTEVAGTAGTESIAVVEIADAVRILKHARRPTEPDLSDLTLASQALDATISRMLRAGTAGYYFQRAEHLSLERPAGSMVRRAVTVYEPITPENNPRYGPAWLELERLTAPRVIASSPERESFSTRVQALATDSLATAQARNRVLYAADDGHRALADHASAEMIAGIDTLDAAGTAFNDARARLTGVLTATNGTLAELGHRCGLDPAEVAWLIEPARAVSAEKLAAATPERDDGELAFDGSVAGAEQTGGDRVRDLEGTAMDLEFDIGTGWDDQPGVPASVGGGPANTEGPGL</sequence>
<comment type="caution">
    <text evidence="2">The sequence shown here is derived from an EMBL/GenBank/DDBJ whole genome shotgun (WGS) entry which is preliminary data.</text>
</comment>
<organism evidence="2 3">
    <name type="scientific">Isoptericola jiangsuensis</name>
    <dbReference type="NCBI Taxonomy" id="548579"/>
    <lineage>
        <taxon>Bacteria</taxon>
        <taxon>Bacillati</taxon>
        <taxon>Actinomycetota</taxon>
        <taxon>Actinomycetes</taxon>
        <taxon>Micrococcales</taxon>
        <taxon>Promicromonosporaceae</taxon>
        <taxon>Isoptericola</taxon>
    </lineage>
</organism>
<feature type="compositionally biased region" description="Gly residues" evidence="1">
    <location>
        <begin position="854"/>
        <end position="866"/>
    </location>
</feature>
<feature type="region of interest" description="Disordered" evidence="1">
    <location>
        <begin position="840"/>
        <end position="866"/>
    </location>
</feature>
<proteinExistence type="predicted"/>
<protein>
    <submittedName>
        <fullName evidence="2">Uncharacterized protein</fullName>
    </submittedName>
</protein>
<dbReference type="AlphaFoldDB" id="A0A2A9EYD3"/>
<dbReference type="EMBL" id="PDJJ01000001">
    <property type="protein sequence ID" value="PFG43763.1"/>
    <property type="molecule type" value="Genomic_DNA"/>
</dbReference>
<evidence type="ECO:0000313" key="2">
    <source>
        <dbReference type="EMBL" id="PFG43763.1"/>
    </source>
</evidence>
<dbReference type="OrthoDB" id="5140155at2"/>
<dbReference type="Proteomes" id="UP000224130">
    <property type="component" value="Unassembled WGS sequence"/>
</dbReference>
<keyword evidence="3" id="KW-1185">Reference proteome</keyword>
<reference evidence="2 3" key="1">
    <citation type="submission" date="2017-10" db="EMBL/GenBank/DDBJ databases">
        <title>Sequencing the genomes of 1000 actinobacteria strains.</title>
        <authorList>
            <person name="Klenk H.-P."/>
        </authorList>
    </citation>
    <scope>NUCLEOTIDE SEQUENCE [LARGE SCALE GENOMIC DNA]</scope>
    <source>
        <strain evidence="2 3">DSM 21863</strain>
    </source>
</reference>
<gene>
    <name evidence="2" type="ORF">ATJ88_2470</name>
</gene>